<evidence type="ECO:0000256" key="1">
    <source>
        <dbReference type="SAM" id="Phobius"/>
    </source>
</evidence>
<dbReference type="InterPro" id="IPR036890">
    <property type="entry name" value="HATPase_C_sf"/>
</dbReference>
<dbReference type="InterPro" id="IPR050640">
    <property type="entry name" value="Bact_2-comp_sensor_kinase"/>
</dbReference>
<keyword evidence="1" id="KW-1133">Transmembrane helix</keyword>
<evidence type="ECO:0000313" key="4">
    <source>
        <dbReference type="Proteomes" id="UP000071561"/>
    </source>
</evidence>
<dbReference type="InterPro" id="IPR010559">
    <property type="entry name" value="Sig_transdc_His_kin_internal"/>
</dbReference>
<reference evidence="3 4" key="1">
    <citation type="submission" date="2016-03" db="EMBL/GenBank/DDBJ databases">
        <title>Complete genome sequence of Pedobacter cryoconitis PAMC 27485.</title>
        <authorList>
            <person name="Lee J."/>
            <person name="Kim O.-S."/>
        </authorList>
    </citation>
    <scope>NUCLEOTIDE SEQUENCE [LARGE SCALE GENOMIC DNA]</scope>
    <source>
        <strain evidence="3 4">PAMC 27485</strain>
    </source>
</reference>
<organism evidence="3 4">
    <name type="scientific">Pedobacter cryoconitis</name>
    <dbReference type="NCBI Taxonomy" id="188932"/>
    <lineage>
        <taxon>Bacteria</taxon>
        <taxon>Pseudomonadati</taxon>
        <taxon>Bacteroidota</taxon>
        <taxon>Sphingobacteriia</taxon>
        <taxon>Sphingobacteriales</taxon>
        <taxon>Sphingobacteriaceae</taxon>
        <taxon>Pedobacter</taxon>
    </lineage>
</organism>
<evidence type="ECO:0000313" key="3">
    <source>
        <dbReference type="EMBL" id="AMP97709.1"/>
    </source>
</evidence>
<dbReference type="PATRIC" id="fig|188932.3.peg.788"/>
<dbReference type="AlphaFoldDB" id="A0A127V901"/>
<dbReference type="Proteomes" id="UP000071561">
    <property type="component" value="Chromosome"/>
</dbReference>
<dbReference type="PANTHER" id="PTHR34220:SF7">
    <property type="entry name" value="SENSOR HISTIDINE KINASE YPDA"/>
    <property type="match status" value="1"/>
</dbReference>
<sequence length="355" mass="41652">MIFSSSSKNFKFYRAHIFVWTLFIAYEFLLIFLLHIPMSSPADYIFAYTLNIIFFYINTYFVWPLVYKRPTYIGIVFILLELIAYLVLKYVITWFYVALGNSTVVPFTLTLDSIARIAYRFIYIFGLSTAYWFALNIITQRKEITDLEKNKLLDQVHHQQLEKKLIDSEVAYLKSQINPHFLFNTLNFLHNSAITTAPQLTKPILLLSDIMRYALTEIPQNGKVDLSEEIEQIASFIDLNQFRFDHNLQLSFTITGNTANLQILPLILLTPVENIFKYADLKNTEYPVKINLEIKNNELEFTINNRKIRTRKPIHSHGIGLKNLKLRLDAYYPDTHEIQIVETADDYTFKLQITL</sequence>
<dbReference type="OrthoDB" id="9792992at2"/>
<protein>
    <recommendedName>
        <fullName evidence="2">Signal transduction histidine kinase internal region domain-containing protein</fullName>
    </recommendedName>
</protein>
<gene>
    <name evidence="3" type="ORF">AY601_0766</name>
</gene>
<dbReference type="GO" id="GO:0016020">
    <property type="term" value="C:membrane"/>
    <property type="evidence" value="ECO:0007669"/>
    <property type="project" value="InterPro"/>
</dbReference>
<name>A0A127V901_9SPHI</name>
<dbReference type="Gene3D" id="3.30.565.10">
    <property type="entry name" value="Histidine kinase-like ATPase, C-terminal domain"/>
    <property type="match status" value="1"/>
</dbReference>
<feature type="transmembrane region" description="Helical" evidence="1">
    <location>
        <begin position="75"/>
        <end position="97"/>
    </location>
</feature>
<dbReference type="GO" id="GO:0000155">
    <property type="term" value="F:phosphorelay sensor kinase activity"/>
    <property type="evidence" value="ECO:0007669"/>
    <property type="project" value="InterPro"/>
</dbReference>
<evidence type="ECO:0000259" key="2">
    <source>
        <dbReference type="Pfam" id="PF06580"/>
    </source>
</evidence>
<dbReference type="KEGG" id="pcm:AY601_0766"/>
<dbReference type="Pfam" id="PF06580">
    <property type="entry name" value="His_kinase"/>
    <property type="match status" value="1"/>
</dbReference>
<keyword evidence="1" id="KW-0812">Transmembrane</keyword>
<dbReference type="RefSeq" id="WP_068396652.1">
    <property type="nucleotide sequence ID" value="NZ_CP014504.1"/>
</dbReference>
<proteinExistence type="predicted"/>
<dbReference type="PANTHER" id="PTHR34220">
    <property type="entry name" value="SENSOR HISTIDINE KINASE YPDA"/>
    <property type="match status" value="1"/>
</dbReference>
<keyword evidence="1" id="KW-0472">Membrane</keyword>
<feature type="transmembrane region" description="Helical" evidence="1">
    <location>
        <begin position="44"/>
        <end position="63"/>
    </location>
</feature>
<keyword evidence="4" id="KW-1185">Reference proteome</keyword>
<feature type="domain" description="Signal transduction histidine kinase internal region" evidence="2">
    <location>
        <begin position="169"/>
        <end position="247"/>
    </location>
</feature>
<accession>A0A127V901</accession>
<feature type="transmembrane region" description="Helical" evidence="1">
    <location>
        <begin position="12"/>
        <end position="38"/>
    </location>
</feature>
<dbReference type="EMBL" id="CP014504">
    <property type="protein sequence ID" value="AMP97709.1"/>
    <property type="molecule type" value="Genomic_DNA"/>
</dbReference>
<feature type="transmembrane region" description="Helical" evidence="1">
    <location>
        <begin position="117"/>
        <end position="139"/>
    </location>
</feature>